<evidence type="ECO:0000259" key="4">
    <source>
        <dbReference type="PROSITE" id="PS50871"/>
    </source>
</evidence>
<dbReference type="Pfam" id="PF00386">
    <property type="entry name" value="C1q"/>
    <property type="match status" value="1"/>
</dbReference>
<dbReference type="SMART" id="SM00110">
    <property type="entry name" value="C1Q"/>
    <property type="match status" value="1"/>
</dbReference>
<name>A0AA88XLB8_PINIB</name>
<evidence type="ECO:0000256" key="1">
    <source>
        <dbReference type="ARBA" id="ARBA00004613"/>
    </source>
</evidence>
<dbReference type="SUPFAM" id="SSF51126">
    <property type="entry name" value="Pectin lyase-like"/>
    <property type="match status" value="1"/>
</dbReference>
<dbReference type="EMBL" id="VSWD01000014">
    <property type="protein sequence ID" value="KAK3083202.1"/>
    <property type="molecule type" value="Genomic_DNA"/>
</dbReference>
<evidence type="ECO:0000256" key="3">
    <source>
        <dbReference type="ARBA" id="ARBA00022729"/>
    </source>
</evidence>
<keyword evidence="6" id="KW-1185">Reference proteome</keyword>
<dbReference type="PANTHER" id="PTHR22923:SF116">
    <property type="entry name" value="C1Q DOMAIN-CONTAINING PROTEIN"/>
    <property type="match status" value="1"/>
</dbReference>
<evidence type="ECO:0000256" key="2">
    <source>
        <dbReference type="ARBA" id="ARBA00022525"/>
    </source>
</evidence>
<dbReference type="Proteomes" id="UP001186944">
    <property type="component" value="Unassembled WGS sequence"/>
</dbReference>
<feature type="domain" description="C1q" evidence="4">
    <location>
        <begin position="246"/>
        <end position="386"/>
    </location>
</feature>
<dbReference type="Gene3D" id="2.60.120.40">
    <property type="match status" value="1"/>
</dbReference>
<dbReference type="InterPro" id="IPR001073">
    <property type="entry name" value="C1q_dom"/>
</dbReference>
<keyword evidence="3" id="KW-0732">Signal</keyword>
<proteinExistence type="predicted"/>
<comment type="subcellular location">
    <subcellularLocation>
        <location evidence="1">Secreted</location>
    </subcellularLocation>
</comment>
<dbReference type="GO" id="GO:0005576">
    <property type="term" value="C:extracellular region"/>
    <property type="evidence" value="ECO:0007669"/>
    <property type="project" value="UniProtKB-SubCell"/>
</dbReference>
<evidence type="ECO:0000313" key="5">
    <source>
        <dbReference type="EMBL" id="KAK3083202.1"/>
    </source>
</evidence>
<dbReference type="Gene3D" id="2.160.20.10">
    <property type="entry name" value="Single-stranded right-handed beta-helix, Pectin lyase-like"/>
    <property type="match status" value="1"/>
</dbReference>
<comment type="caution">
    <text evidence="5">The sequence shown here is derived from an EMBL/GenBank/DDBJ whole genome shotgun (WGS) entry which is preliminary data.</text>
</comment>
<accession>A0AA88XLB8</accession>
<dbReference type="InterPro" id="IPR050822">
    <property type="entry name" value="Cerebellin_Synaptic_Org"/>
</dbReference>
<evidence type="ECO:0000313" key="6">
    <source>
        <dbReference type="Proteomes" id="UP001186944"/>
    </source>
</evidence>
<sequence>MSIEFDNDHGSNTKDIRDKMLVFVDAPELFVPNREAKGVLYYGPGVHNLNGQKLLDSSVIEVYIAPGAFIKGGFRTTSNHAVKIHGRGVLSTEGYPWHDSRFKWATINMDSGSGYVIEGITISDPTNFYIRALGSHNTVRNVKTVAAWTFNSDGVATGSNGLVENSFFMANDDAIKLYADNIVVRNCVVWQCQNGAVFQTGWWSSRKMHHVRVSDVDVIHTDWCTFKGNHCQISARLLATSYPTQAASNSYAFYAYMSNDMPAPSPHHTFIYDHVVTNEGGHYNHHSGIFTVPQSGVYVFSATTISDVNAVILYEIVKNSSQFSIGLTNSASIRNFHTGTLIGVIYAEKDDIIYVRSQAPGGAGQSHGSARSQDWARTSFCGWRLS</sequence>
<dbReference type="PANTHER" id="PTHR22923">
    <property type="entry name" value="CEREBELLIN-RELATED"/>
    <property type="match status" value="1"/>
</dbReference>
<reference evidence="5" key="1">
    <citation type="submission" date="2019-08" db="EMBL/GenBank/DDBJ databases">
        <title>The improved chromosome-level genome for the pearl oyster Pinctada fucata martensii using PacBio sequencing and Hi-C.</title>
        <authorList>
            <person name="Zheng Z."/>
        </authorList>
    </citation>
    <scope>NUCLEOTIDE SEQUENCE</scope>
    <source>
        <strain evidence="5">ZZ-2019</strain>
        <tissue evidence="5">Adductor muscle</tissue>
    </source>
</reference>
<gene>
    <name evidence="5" type="ORF">FSP39_016604</name>
</gene>
<protein>
    <recommendedName>
        <fullName evidence="4">C1q domain-containing protein</fullName>
    </recommendedName>
</protein>
<organism evidence="5 6">
    <name type="scientific">Pinctada imbricata</name>
    <name type="common">Atlantic pearl-oyster</name>
    <name type="synonym">Pinctada martensii</name>
    <dbReference type="NCBI Taxonomy" id="66713"/>
    <lineage>
        <taxon>Eukaryota</taxon>
        <taxon>Metazoa</taxon>
        <taxon>Spiralia</taxon>
        <taxon>Lophotrochozoa</taxon>
        <taxon>Mollusca</taxon>
        <taxon>Bivalvia</taxon>
        <taxon>Autobranchia</taxon>
        <taxon>Pteriomorphia</taxon>
        <taxon>Pterioida</taxon>
        <taxon>Pterioidea</taxon>
        <taxon>Pteriidae</taxon>
        <taxon>Pinctada</taxon>
    </lineage>
</organism>
<dbReference type="InterPro" id="IPR008983">
    <property type="entry name" value="Tumour_necrosis_fac-like_dom"/>
</dbReference>
<dbReference type="InterPro" id="IPR011050">
    <property type="entry name" value="Pectin_lyase_fold/virulence"/>
</dbReference>
<dbReference type="AlphaFoldDB" id="A0AA88XLB8"/>
<dbReference type="PROSITE" id="PS50871">
    <property type="entry name" value="C1Q"/>
    <property type="match status" value="1"/>
</dbReference>
<keyword evidence="2" id="KW-0964">Secreted</keyword>
<dbReference type="InterPro" id="IPR012334">
    <property type="entry name" value="Pectin_lyas_fold"/>
</dbReference>
<dbReference type="SUPFAM" id="SSF49842">
    <property type="entry name" value="TNF-like"/>
    <property type="match status" value="1"/>
</dbReference>